<gene>
    <name evidence="7" type="ORF">GQX73_g7989</name>
</gene>
<proteinExistence type="inferred from homology"/>
<dbReference type="InterPro" id="IPR023335">
    <property type="entry name" value="ATP12_ortho_dom_sf"/>
</dbReference>
<evidence type="ECO:0000256" key="6">
    <source>
        <dbReference type="SAM" id="MobiDB-lite"/>
    </source>
</evidence>
<dbReference type="InterPro" id="IPR042272">
    <property type="entry name" value="ATP12_ATP_synth-F1-assembly_N"/>
</dbReference>
<dbReference type="GO" id="GO:0005739">
    <property type="term" value="C:mitochondrion"/>
    <property type="evidence" value="ECO:0007669"/>
    <property type="project" value="UniProtKB-SubCell"/>
</dbReference>
<evidence type="ECO:0008006" key="9">
    <source>
        <dbReference type="Google" id="ProtNLM"/>
    </source>
</evidence>
<comment type="subcellular location">
    <subcellularLocation>
        <location evidence="1">Mitochondrion</location>
    </subcellularLocation>
</comment>
<evidence type="ECO:0000256" key="2">
    <source>
        <dbReference type="ARBA" id="ARBA00008231"/>
    </source>
</evidence>
<keyword evidence="5" id="KW-0143">Chaperone</keyword>
<accession>A0A7C8ML92</accession>
<keyword evidence="4" id="KW-0496">Mitochondrion</keyword>
<dbReference type="GO" id="GO:0033615">
    <property type="term" value="P:mitochondrial proton-transporting ATP synthase complex assembly"/>
    <property type="evidence" value="ECO:0007669"/>
    <property type="project" value="TreeGrafter"/>
</dbReference>
<comment type="similarity">
    <text evidence="2">Belongs to the ATP12 family.</text>
</comment>
<feature type="region of interest" description="Disordered" evidence="6">
    <location>
        <begin position="37"/>
        <end position="107"/>
    </location>
</feature>
<dbReference type="SUPFAM" id="SSF160909">
    <property type="entry name" value="ATP12-like"/>
    <property type="match status" value="1"/>
</dbReference>
<dbReference type="Gene3D" id="3.30.2180.10">
    <property type="entry name" value="ATP12-like"/>
    <property type="match status" value="1"/>
</dbReference>
<dbReference type="AlphaFoldDB" id="A0A7C8ML92"/>
<reference evidence="7 8" key="1">
    <citation type="submission" date="2019-12" db="EMBL/GenBank/DDBJ databases">
        <title>Draft genome sequence of the ascomycete Xylaria multiplex DSM 110363.</title>
        <authorList>
            <person name="Buettner E."/>
            <person name="Kellner H."/>
        </authorList>
    </citation>
    <scope>NUCLEOTIDE SEQUENCE [LARGE SCALE GENOMIC DNA]</scope>
    <source>
        <strain evidence="7 8">DSM 110363</strain>
    </source>
</reference>
<dbReference type="Gene3D" id="1.10.3580.10">
    <property type="entry name" value="ATP12 ATPase"/>
    <property type="match status" value="1"/>
</dbReference>
<dbReference type="InterPro" id="IPR011419">
    <property type="entry name" value="ATP12_ATP_synth-F1-assembly"/>
</dbReference>
<evidence type="ECO:0000256" key="4">
    <source>
        <dbReference type="ARBA" id="ARBA00023128"/>
    </source>
</evidence>
<keyword evidence="8" id="KW-1185">Reference proteome</keyword>
<sequence>MKPSARVAFRLAACQSGLSPRHHSVVLVGRRIHSTPVSPATVSPIHGTGPPPQPPSPAADSTSARIERRKKQAALLERAQEIRGSSRPSQPTAAKDGENKASTTTSPLTRRRFWKHVHVREVDDALEVHLDTRPLRHPTNKEVIRLPATKPLLASALAVEWDLLVSAQQATKQHLIPLTSLICRALDIADNDAGKNVGVAKKGEDKGDGGKEERATNESLRTSIARTLMRYLDTDSLLCWAPPPRHGHDAPDAAGNTLRELQKRAAKEVVAYLSTYVWPGVEIEPVLDGESIMPRGQKLETRQIIEGWIMGLSPWELAGLERAVLAGKGLLGAVRLLAEWSEGFVGVRGLSDAIEKRTFGIEEAAKLASIEVDWQIGNWGEVEDTHDVEKEDLRRQLGSVVLLVSGTGKQ</sequence>
<dbReference type="OrthoDB" id="5322896at2759"/>
<name>A0A7C8ML92_9PEZI</name>
<dbReference type="EMBL" id="WUBL01000111">
    <property type="protein sequence ID" value="KAF2965590.1"/>
    <property type="molecule type" value="Genomic_DNA"/>
</dbReference>
<keyword evidence="3" id="KW-0809">Transit peptide</keyword>
<dbReference type="Pfam" id="PF07542">
    <property type="entry name" value="ATP12"/>
    <property type="match status" value="1"/>
</dbReference>
<evidence type="ECO:0000256" key="5">
    <source>
        <dbReference type="ARBA" id="ARBA00023186"/>
    </source>
</evidence>
<evidence type="ECO:0000313" key="7">
    <source>
        <dbReference type="EMBL" id="KAF2965590.1"/>
    </source>
</evidence>
<evidence type="ECO:0000256" key="3">
    <source>
        <dbReference type="ARBA" id="ARBA00022946"/>
    </source>
</evidence>
<evidence type="ECO:0000313" key="8">
    <source>
        <dbReference type="Proteomes" id="UP000481858"/>
    </source>
</evidence>
<dbReference type="PANTHER" id="PTHR21013:SF10">
    <property type="entry name" value="ATP SYNTHASE MITOCHONDRIAL F1 COMPLEX ASSEMBLY FACTOR 2"/>
    <property type="match status" value="1"/>
</dbReference>
<dbReference type="PANTHER" id="PTHR21013">
    <property type="entry name" value="ATP SYNTHASE MITOCHONDRIAL F1 COMPLEX ASSEMBLY FACTOR 2/ATP12 PROTEIN, MITOCHONDRIAL PRECURSOR"/>
    <property type="match status" value="1"/>
</dbReference>
<protein>
    <recommendedName>
        <fullName evidence="9">ATP synthase mitochondrial F1 complex assembly factor 2</fullName>
    </recommendedName>
</protein>
<dbReference type="Proteomes" id="UP000481858">
    <property type="component" value="Unassembled WGS sequence"/>
</dbReference>
<comment type="caution">
    <text evidence="7">The sequence shown here is derived from an EMBL/GenBank/DDBJ whole genome shotgun (WGS) entry which is preliminary data.</text>
</comment>
<evidence type="ECO:0000256" key="1">
    <source>
        <dbReference type="ARBA" id="ARBA00004173"/>
    </source>
</evidence>
<organism evidence="7 8">
    <name type="scientific">Xylaria multiplex</name>
    <dbReference type="NCBI Taxonomy" id="323545"/>
    <lineage>
        <taxon>Eukaryota</taxon>
        <taxon>Fungi</taxon>
        <taxon>Dikarya</taxon>
        <taxon>Ascomycota</taxon>
        <taxon>Pezizomycotina</taxon>
        <taxon>Sordariomycetes</taxon>
        <taxon>Xylariomycetidae</taxon>
        <taxon>Xylariales</taxon>
        <taxon>Xylariaceae</taxon>
        <taxon>Xylaria</taxon>
    </lineage>
</organism>
<dbReference type="FunCoup" id="A0A7C8ML92">
    <property type="interactions" value="617"/>
</dbReference>
<dbReference type="InParanoid" id="A0A7C8ML92"/>